<proteinExistence type="predicted"/>
<dbReference type="EMBL" id="UPXZ01000024">
    <property type="protein sequence ID" value="VBB45249.1"/>
    <property type="molecule type" value="Genomic_DNA"/>
</dbReference>
<gene>
    <name evidence="2" type="ORF">TRIP_D300146</name>
</gene>
<feature type="transmembrane region" description="Helical" evidence="1">
    <location>
        <begin position="166"/>
        <end position="186"/>
    </location>
</feature>
<keyword evidence="1" id="KW-1133">Transmembrane helix</keyword>
<keyword evidence="1" id="KW-0472">Membrane</keyword>
<accession>A0A653AB09</accession>
<name>A0A653AB09_9BACT</name>
<protein>
    <recommendedName>
        <fullName evidence="3">Lipoprotein</fullName>
    </recommendedName>
</protein>
<dbReference type="PROSITE" id="PS51257">
    <property type="entry name" value="PROKAR_LIPOPROTEIN"/>
    <property type="match status" value="1"/>
</dbReference>
<evidence type="ECO:0000256" key="1">
    <source>
        <dbReference type="SAM" id="Phobius"/>
    </source>
</evidence>
<organism evidence="2">
    <name type="scientific">uncultured Paludibacter sp</name>
    <dbReference type="NCBI Taxonomy" id="497635"/>
    <lineage>
        <taxon>Bacteria</taxon>
        <taxon>Pseudomonadati</taxon>
        <taxon>Bacteroidota</taxon>
        <taxon>Bacteroidia</taxon>
        <taxon>Bacteroidales</taxon>
        <taxon>Paludibacteraceae</taxon>
        <taxon>Paludibacter</taxon>
        <taxon>environmental samples</taxon>
    </lineage>
</organism>
<evidence type="ECO:0008006" key="3">
    <source>
        <dbReference type="Google" id="ProtNLM"/>
    </source>
</evidence>
<keyword evidence="1" id="KW-0812">Transmembrane</keyword>
<dbReference type="AlphaFoldDB" id="A0A653AB09"/>
<reference evidence="2" key="1">
    <citation type="submission" date="2018-07" db="EMBL/GenBank/DDBJ databases">
        <authorList>
            <consortium name="Genoscope - CEA"/>
            <person name="William W."/>
        </authorList>
    </citation>
    <scope>NUCLEOTIDE SEQUENCE</scope>
    <source>
        <strain evidence="2">IK1</strain>
    </source>
</reference>
<sequence>MKRLIIFILLFLGLIGCSGIKKTAQLTDKSKSDVDIKTSGEIIAKNDSSIVNKTNTEETKKIETDRNEKKNDSVKTITRYIYFDTSKPLTAFGTPPVSSIFENSTQSFSNTQISENEKQSLGKKIEADIKKEYENRYNEKFNSLLNLIERQNIKLTEKEKKGTSPWRIFVFGVLTPFLAKLIYFLIKKLKILGYI</sequence>
<evidence type="ECO:0000313" key="2">
    <source>
        <dbReference type="EMBL" id="VBB45249.1"/>
    </source>
</evidence>